<dbReference type="Gene3D" id="3.40.50.150">
    <property type="entry name" value="Vaccinia Virus protein VP39"/>
    <property type="match status" value="1"/>
</dbReference>
<dbReference type="PANTHER" id="PTHR43861">
    <property type="entry name" value="TRANS-ACONITATE 2-METHYLTRANSFERASE-RELATED"/>
    <property type="match status" value="1"/>
</dbReference>
<accession>A0A150TIP6</accession>
<dbReference type="InterPro" id="IPR029063">
    <property type="entry name" value="SAM-dependent_MTases_sf"/>
</dbReference>
<organism evidence="2 3">
    <name type="scientific">Sorangium cellulosum</name>
    <name type="common">Polyangium cellulosum</name>
    <dbReference type="NCBI Taxonomy" id="56"/>
    <lineage>
        <taxon>Bacteria</taxon>
        <taxon>Pseudomonadati</taxon>
        <taxon>Myxococcota</taxon>
        <taxon>Polyangia</taxon>
        <taxon>Polyangiales</taxon>
        <taxon>Polyangiaceae</taxon>
        <taxon>Sorangium</taxon>
    </lineage>
</organism>
<evidence type="ECO:0000313" key="2">
    <source>
        <dbReference type="EMBL" id="KYG04516.1"/>
    </source>
</evidence>
<dbReference type="Pfam" id="PF13847">
    <property type="entry name" value="Methyltransf_31"/>
    <property type="match status" value="1"/>
</dbReference>
<comment type="caution">
    <text evidence="2">The sequence shown here is derived from an EMBL/GenBank/DDBJ whole genome shotgun (WGS) entry which is preliminary data.</text>
</comment>
<evidence type="ECO:0000259" key="1">
    <source>
        <dbReference type="Pfam" id="PF13847"/>
    </source>
</evidence>
<dbReference type="EMBL" id="JEME01002365">
    <property type="protein sequence ID" value="KYG04516.1"/>
    <property type="molecule type" value="Genomic_DNA"/>
</dbReference>
<dbReference type="Proteomes" id="UP000075502">
    <property type="component" value="Unassembled WGS sequence"/>
</dbReference>
<gene>
    <name evidence="2" type="ORF">BE21_03940</name>
</gene>
<dbReference type="InterPro" id="IPR025714">
    <property type="entry name" value="Methyltranfer_dom"/>
</dbReference>
<evidence type="ECO:0000313" key="3">
    <source>
        <dbReference type="Proteomes" id="UP000075502"/>
    </source>
</evidence>
<dbReference type="SUPFAM" id="SSF53335">
    <property type="entry name" value="S-adenosyl-L-methionine-dependent methyltransferases"/>
    <property type="match status" value="1"/>
</dbReference>
<dbReference type="CDD" id="cd02440">
    <property type="entry name" value="AdoMet_MTases"/>
    <property type="match status" value="1"/>
</dbReference>
<name>A0A150TIP6_SORCE</name>
<protein>
    <recommendedName>
        <fullName evidence="1">Methyltransferase domain-containing protein</fullName>
    </recommendedName>
</protein>
<feature type="domain" description="Methyltransferase" evidence="1">
    <location>
        <begin position="30"/>
        <end position="137"/>
    </location>
</feature>
<dbReference type="AlphaFoldDB" id="A0A150TIP6"/>
<proteinExistence type="predicted"/>
<reference evidence="2 3" key="1">
    <citation type="submission" date="2014-02" db="EMBL/GenBank/DDBJ databases">
        <title>The small core and large imbalanced accessory genome model reveals a collaborative survival strategy of Sorangium cellulosum strains in nature.</title>
        <authorList>
            <person name="Han K."/>
            <person name="Peng R."/>
            <person name="Blom J."/>
            <person name="Li Y.-Z."/>
        </authorList>
    </citation>
    <scope>NUCLEOTIDE SEQUENCE [LARGE SCALE GENOMIC DNA]</scope>
    <source>
        <strain evidence="2 3">So0007-03</strain>
    </source>
</reference>
<sequence length="262" mass="28092">MSQQHQSSKDVLDRRTLAGDHRRLAELLRPGQSVLDVGCGTGSITAGIAEAVQPGGEVLGLDRDADLLARAAARFAGRAGLSFACGDVLAFDAEARFDVVTAARALQWVPRLDEALARMVRAARPGGLVVVLDYSHERLRWDPEPPASMRRFYAAFLAWRAGLGMDNALADNLAGRFAAHGLDAVRVTDQDERFRRGDPGFGAALDIWLHVIDGCGPAMISAGALTEREQGEARRDYAGFCRDIAEGLVMVLRAVEGTKPGG</sequence>